<dbReference type="InterPro" id="IPR038231">
    <property type="entry name" value="MepB-like_sf"/>
</dbReference>
<dbReference type="RefSeq" id="WP_035315159.1">
    <property type="nucleotide sequence ID" value="NZ_AODH01000041.1"/>
</dbReference>
<name>W7CK60_9LIST</name>
<comment type="caution">
    <text evidence="1">The sequence shown here is derived from an EMBL/GenBank/DDBJ whole genome shotgun (WGS) entry which is preliminary data.</text>
</comment>
<dbReference type="Proteomes" id="UP000019243">
    <property type="component" value="Unassembled WGS sequence"/>
</dbReference>
<gene>
    <name evidence="1" type="ORF">BCAMP_09960</name>
</gene>
<evidence type="ECO:0000313" key="1">
    <source>
        <dbReference type="EMBL" id="EUJ37347.1"/>
    </source>
</evidence>
<dbReference type="Pfam" id="PF08877">
    <property type="entry name" value="MepB-like"/>
    <property type="match status" value="1"/>
</dbReference>
<protein>
    <recommendedName>
        <fullName evidence="3">MepB family protein</fullName>
    </recommendedName>
</protein>
<reference evidence="1 2" key="1">
    <citation type="submission" date="2012-12" db="EMBL/GenBank/DDBJ databases">
        <title>Novel taxa of Listeriaceae from agricultural environments in the United States.</title>
        <authorList>
            <person name="den Bakker H.C."/>
            <person name="Allred A."/>
            <person name="Warchocki S."/>
            <person name="Wright E.M."/>
            <person name="Burrell A."/>
            <person name="Nightingale K.K."/>
            <person name="Kephart D."/>
            <person name="Wiedmann M."/>
        </authorList>
    </citation>
    <scope>NUCLEOTIDE SEQUENCE [LARGE SCALE GENOMIC DNA]</scope>
    <source>
        <strain evidence="1 2">FSL F6-1037</strain>
    </source>
</reference>
<organism evidence="1 2">
    <name type="scientific">Brochothrix campestris FSL F6-1037</name>
    <dbReference type="NCBI Taxonomy" id="1265861"/>
    <lineage>
        <taxon>Bacteria</taxon>
        <taxon>Bacillati</taxon>
        <taxon>Bacillota</taxon>
        <taxon>Bacilli</taxon>
        <taxon>Bacillales</taxon>
        <taxon>Listeriaceae</taxon>
        <taxon>Brochothrix</taxon>
    </lineage>
</organism>
<evidence type="ECO:0000313" key="2">
    <source>
        <dbReference type="Proteomes" id="UP000019243"/>
    </source>
</evidence>
<proteinExistence type="predicted"/>
<dbReference type="InterPro" id="IPR011235">
    <property type="entry name" value="MepB-like"/>
</dbReference>
<keyword evidence="2" id="KW-1185">Reference proteome</keyword>
<dbReference type="PATRIC" id="fig|1265861.3.peg.1954"/>
<dbReference type="AlphaFoldDB" id="W7CK60"/>
<sequence length="161" mass="18495">MITTAQAQICGLINNEAHSWQAEPQNAAYDGAVFQYDSSVFRVRRAKRTPKKAGYFVAFWQKDEQFRNQAYHVADSPAKLVVVISDGERQGQFVFPKEVLHTHGVLRDAKQAGKMAMRVYPQWEKVLNKTATSTQTWQLPYFVDLTKLGALENLRKLYRKD</sequence>
<accession>W7CK60</accession>
<dbReference type="PIRSF" id="PIRSF032285">
    <property type="entry name" value="UCP032285"/>
    <property type="match status" value="1"/>
</dbReference>
<dbReference type="EMBL" id="AODH01000041">
    <property type="protein sequence ID" value="EUJ37347.1"/>
    <property type="molecule type" value="Genomic_DNA"/>
</dbReference>
<evidence type="ECO:0008006" key="3">
    <source>
        <dbReference type="Google" id="ProtNLM"/>
    </source>
</evidence>
<dbReference type="Gene3D" id="3.40.1350.140">
    <property type="entry name" value="MepB-like"/>
    <property type="match status" value="1"/>
</dbReference>
<dbReference type="STRING" id="1265861.BCAMP_09960"/>
<dbReference type="OrthoDB" id="4954833at2"/>